<name>A0ABN3EE06_9ACTN</name>
<accession>A0ABN3EE06</accession>
<protein>
    <recommendedName>
        <fullName evidence="1">HTH cro/C1-type domain-containing protein</fullName>
    </recommendedName>
</protein>
<dbReference type="SMART" id="SM00530">
    <property type="entry name" value="HTH_XRE"/>
    <property type="match status" value="1"/>
</dbReference>
<dbReference type="EMBL" id="BAAATR010000020">
    <property type="protein sequence ID" value="GAA2255514.1"/>
    <property type="molecule type" value="Genomic_DNA"/>
</dbReference>
<evidence type="ECO:0000313" key="3">
    <source>
        <dbReference type="Proteomes" id="UP001500305"/>
    </source>
</evidence>
<dbReference type="SUPFAM" id="SSF48452">
    <property type="entry name" value="TPR-like"/>
    <property type="match status" value="1"/>
</dbReference>
<gene>
    <name evidence="2" type="ORF">GCM10010430_44160</name>
</gene>
<dbReference type="InterPro" id="IPR001387">
    <property type="entry name" value="Cro/C1-type_HTH"/>
</dbReference>
<evidence type="ECO:0000259" key="1">
    <source>
        <dbReference type="SMART" id="SM00530"/>
    </source>
</evidence>
<feature type="domain" description="HTH cro/C1-type" evidence="1">
    <location>
        <begin position="8"/>
        <end position="63"/>
    </location>
</feature>
<comment type="caution">
    <text evidence="2">The sequence shown here is derived from an EMBL/GenBank/DDBJ whole genome shotgun (WGS) entry which is preliminary data.</text>
</comment>
<dbReference type="RefSeq" id="WP_344638193.1">
    <property type="nucleotide sequence ID" value="NZ_BAAATR010000020.1"/>
</dbReference>
<proteinExistence type="predicted"/>
<dbReference type="InterPro" id="IPR010982">
    <property type="entry name" value="Lambda_DNA-bd_dom_sf"/>
</dbReference>
<dbReference type="InterPro" id="IPR011990">
    <property type="entry name" value="TPR-like_helical_dom_sf"/>
</dbReference>
<sequence>MSNQLRDDMREARRAFGMVWARFAREAGYGEAHLRNVENGNRSVTADVAAAYDRVLRTGGAFASRLAAASATGRSAPWTTDETLSVLTDLVDGSGVDRRGFLAAGLALSASASSWAAALESRPARTPAGLPSSPALLAHMDDRLDHLRRLDDELGSGEVYQLARSELSLAVKLIKTRRYTSAGLGRLHSIAAEAARQVAWAAFDQDRAGIAQRFFDASLRASAEAGDPISGAYTLSFAAVQCYSTAHEAGRAVALLDTARTQVKGIGTPRMEAMLAARTARALSKTGAKKETAHQLHLARAALDKGRRDNDPKTLYWVDYGEIEMIAGSSALELGDPAEALRRFEAGMEASYPGDEEYPRSHAIYLARAAEAHLALDDLDGAVATARHAAACLGSVDSVRSASQLKGLREKLAQHAAYPAIRDFLEAG</sequence>
<evidence type="ECO:0000313" key="2">
    <source>
        <dbReference type="EMBL" id="GAA2255514.1"/>
    </source>
</evidence>
<reference evidence="2 3" key="1">
    <citation type="journal article" date="2019" name="Int. J. Syst. Evol. Microbiol.">
        <title>The Global Catalogue of Microorganisms (GCM) 10K type strain sequencing project: providing services to taxonomists for standard genome sequencing and annotation.</title>
        <authorList>
            <consortium name="The Broad Institute Genomics Platform"/>
            <consortium name="The Broad Institute Genome Sequencing Center for Infectious Disease"/>
            <person name="Wu L."/>
            <person name="Ma J."/>
        </authorList>
    </citation>
    <scope>NUCLEOTIDE SEQUENCE [LARGE SCALE GENOMIC DNA]</scope>
    <source>
        <strain evidence="2 3">JCM 7356</strain>
    </source>
</reference>
<keyword evidence="3" id="KW-1185">Reference proteome</keyword>
<organism evidence="2 3">
    <name type="scientific">Kitasatospora cystarginea</name>
    <dbReference type="NCBI Taxonomy" id="58350"/>
    <lineage>
        <taxon>Bacteria</taxon>
        <taxon>Bacillati</taxon>
        <taxon>Actinomycetota</taxon>
        <taxon>Actinomycetes</taxon>
        <taxon>Kitasatosporales</taxon>
        <taxon>Streptomycetaceae</taxon>
        <taxon>Kitasatospora</taxon>
    </lineage>
</organism>
<dbReference type="Proteomes" id="UP001500305">
    <property type="component" value="Unassembled WGS sequence"/>
</dbReference>
<dbReference type="SUPFAM" id="SSF47413">
    <property type="entry name" value="lambda repressor-like DNA-binding domains"/>
    <property type="match status" value="1"/>
</dbReference>